<keyword evidence="3" id="KW-1185">Reference proteome</keyword>
<evidence type="ECO:0000256" key="1">
    <source>
        <dbReference type="SAM" id="SignalP"/>
    </source>
</evidence>
<evidence type="ECO:0000313" key="3">
    <source>
        <dbReference type="Proteomes" id="UP000677244"/>
    </source>
</evidence>
<comment type="caution">
    <text evidence="2">The sequence shown here is derived from an EMBL/GenBank/DDBJ whole genome shotgun (WGS) entry which is preliminary data.</text>
</comment>
<dbReference type="Proteomes" id="UP000677244">
    <property type="component" value="Unassembled WGS sequence"/>
</dbReference>
<dbReference type="EMBL" id="JAGHKO010000006">
    <property type="protein sequence ID" value="MBO9203399.1"/>
    <property type="molecule type" value="Genomic_DNA"/>
</dbReference>
<organism evidence="2 3">
    <name type="scientific">Niastella soli</name>
    <dbReference type="NCBI Taxonomy" id="2821487"/>
    <lineage>
        <taxon>Bacteria</taxon>
        <taxon>Pseudomonadati</taxon>
        <taxon>Bacteroidota</taxon>
        <taxon>Chitinophagia</taxon>
        <taxon>Chitinophagales</taxon>
        <taxon>Chitinophagaceae</taxon>
        <taxon>Niastella</taxon>
    </lineage>
</organism>
<reference evidence="2 3" key="1">
    <citation type="submission" date="2021-03" db="EMBL/GenBank/DDBJ databases">
        <title>Assistant Professor.</title>
        <authorList>
            <person name="Huq M.A."/>
        </authorList>
    </citation>
    <scope>NUCLEOTIDE SEQUENCE [LARGE SCALE GENOMIC DNA]</scope>
    <source>
        <strain evidence="2 3">MAH-29</strain>
    </source>
</reference>
<accession>A0ABS3YZN7</accession>
<evidence type="ECO:0000313" key="2">
    <source>
        <dbReference type="EMBL" id="MBO9203399.1"/>
    </source>
</evidence>
<keyword evidence="1" id="KW-0732">Signal</keyword>
<dbReference type="RefSeq" id="WP_209141452.1">
    <property type="nucleotide sequence ID" value="NZ_JAGHKO010000006.1"/>
</dbReference>
<evidence type="ECO:0008006" key="4">
    <source>
        <dbReference type="Google" id="ProtNLM"/>
    </source>
</evidence>
<gene>
    <name evidence="2" type="ORF">J7I42_24150</name>
</gene>
<proteinExistence type="predicted"/>
<feature type="signal peptide" evidence="1">
    <location>
        <begin position="1"/>
        <end position="18"/>
    </location>
</feature>
<feature type="chain" id="PRO_5045205679" description="GLPGLI family protein" evidence="1">
    <location>
        <begin position="19"/>
        <end position="358"/>
    </location>
</feature>
<name>A0ABS3YZN7_9BACT</name>
<protein>
    <recommendedName>
        <fullName evidence="4">GLPGLI family protein</fullName>
    </recommendedName>
</protein>
<sequence>MKRSPLLLALFIGQVALAQIGTRSVASKPAKPAYDSSININSIECEFEPASLIGQEIHFLPRTPYAKKAEWDEPSWPLFLSEKNQKAYKGTSKGYTPFSALENKTFKIVNWEVTDEEYCTRTITLEDESGERIRWQFGDRWQLNVAAFFNGYLEKLKQTYVNKNIFFSIDPNDIPAEYENPLDKQTREFVPGSKWRCTEITFLEEEKKYFGQLALILKDSANKEIAVRITYDKFIDPEDKCLNQSNIITEDKYLARKKEEKRVRDSLIAKEKARNLQYEKEFKANKARLIKVFGPTNGNLIADGVVKSGMTKDMCREAWGSADKIYTTTTAGTLYETWFYGFSRWLRFRNGKLYSFME</sequence>